<evidence type="ECO:0000256" key="1">
    <source>
        <dbReference type="ARBA" id="ARBA00022801"/>
    </source>
</evidence>
<protein>
    <submittedName>
        <fullName evidence="2">Uncharacterized protein</fullName>
    </submittedName>
</protein>
<proteinExistence type="predicted"/>
<dbReference type="EMBL" id="UZAL01014230">
    <property type="protein sequence ID" value="VDP09120.1"/>
    <property type="molecule type" value="Genomic_DNA"/>
</dbReference>
<reference evidence="2 3" key="1">
    <citation type="submission" date="2018-11" db="EMBL/GenBank/DDBJ databases">
        <authorList>
            <consortium name="Pathogen Informatics"/>
        </authorList>
    </citation>
    <scope>NUCLEOTIDE SEQUENCE [LARGE SCALE GENOMIC DNA]</scope>
    <source>
        <strain>Denwood</strain>
        <strain evidence="3">Zambia</strain>
    </source>
</reference>
<accession>A0A183NR78</accession>
<sequence length="90" mass="10069">MLSNPKDLQQAAASALFTGSSKRSLVLVTKCYGVVGVVRFLRGYYLILITKYSVVAQLGEHQICKVSTRFKRFLVFLFIQNESAGKMGLY</sequence>
<keyword evidence="3" id="KW-1185">Reference proteome</keyword>
<dbReference type="PANTHER" id="PTHR45738">
    <property type="entry name" value="POLYPHOSPHOINOSITIDE PHOSPHATASE"/>
    <property type="match status" value="1"/>
</dbReference>
<name>A0A183NR78_9TREM</name>
<gene>
    <name evidence="2" type="ORF">SMTD_LOCUS4614</name>
</gene>
<evidence type="ECO:0000313" key="3">
    <source>
        <dbReference type="Proteomes" id="UP000269396"/>
    </source>
</evidence>
<dbReference type="STRING" id="31246.A0A183NR78"/>
<organism evidence="2 3">
    <name type="scientific">Schistosoma mattheei</name>
    <dbReference type="NCBI Taxonomy" id="31246"/>
    <lineage>
        <taxon>Eukaryota</taxon>
        <taxon>Metazoa</taxon>
        <taxon>Spiralia</taxon>
        <taxon>Lophotrochozoa</taxon>
        <taxon>Platyhelminthes</taxon>
        <taxon>Trematoda</taxon>
        <taxon>Digenea</taxon>
        <taxon>Strigeidida</taxon>
        <taxon>Schistosomatoidea</taxon>
        <taxon>Schistosomatidae</taxon>
        <taxon>Schistosoma</taxon>
    </lineage>
</organism>
<dbReference type="InterPro" id="IPR043573">
    <property type="entry name" value="Fig4-like"/>
</dbReference>
<dbReference type="GO" id="GO:0046856">
    <property type="term" value="P:phosphatidylinositol dephosphorylation"/>
    <property type="evidence" value="ECO:0007669"/>
    <property type="project" value="InterPro"/>
</dbReference>
<keyword evidence="1" id="KW-0378">Hydrolase</keyword>
<dbReference type="GO" id="GO:0043813">
    <property type="term" value="F:phosphatidylinositol-3,5-bisphosphate 5-phosphatase activity"/>
    <property type="evidence" value="ECO:0007669"/>
    <property type="project" value="InterPro"/>
</dbReference>
<dbReference type="AlphaFoldDB" id="A0A183NR78"/>
<dbReference type="Proteomes" id="UP000269396">
    <property type="component" value="Unassembled WGS sequence"/>
</dbReference>
<dbReference type="PANTHER" id="PTHR45738:SF5">
    <property type="entry name" value="POLYPHOSPHOINOSITIDE PHOSPHATASE"/>
    <property type="match status" value="1"/>
</dbReference>
<evidence type="ECO:0000313" key="2">
    <source>
        <dbReference type="EMBL" id="VDP09120.1"/>
    </source>
</evidence>